<feature type="domain" description="Transposase IS4-like" evidence="1">
    <location>
        <begin position="111"/>
        <end position="268"/>
    </location>
</feature>
<dbReference type="AlphaFoldDB" id="A0A549SLJ0"/>
<dbReference type="Proteomes" id="UP000316781">
    <property type="component" value="Unassembled WGS sequence"/>
</dbReference>
<dbReference type="GO" id="GO:0004803">
    <property type="term" value="F:transposase activity"/>
    <property type="evidence" value="ECO:0007669"/>
    <property type="project" value="InterPro"/>
</dbReference>
<dbReference type="PANTHER" id="PTHR30007">
    <property type="entry name" value="PHP DOMAIN PROTEIN"/>
    <property type="match status" value="1"/>
</dbReference>
<dbReference type="InterPro" id="IPR025161">
    <property type="entry name" value="IS402-like_dom"/>
</dbReference>
<name>A0A549SLJ0_METSR</name>
<accession>A0A549SLJ0</accession>
<organism evidence="3 4">
    <name type="scientific">Methylosinus sporium</name>
    <dbReference type="NCBI Taxonomy" id="428"/>
    <lineage>
        <taxon>Bacteria</taxon>
        <taxon>Pseudomonadati</taxon>
        <taxon>Pseudomonadota</taxon>
        <taxon>Alphaproteobacteria</taxon>
        <taxon>Hyphomicrobiales</taxon>
        <taxon>Methylocystaceae</taxon>
        <taxon>Methylosinus</taxon>
    </lineage>
</organism>
<protein>
    <submittedName>
        <fullName evidence="3">IS5 family transposase</fullName>
    </submittedName>
</protein>
<dbReference type="InterPro" id="IPR002559">
    <property type="entry name" value="Transposase_11"/>
</dbReference>
<evidence type="ECO:0000259" key="1">
    <source>
        <dbReference type="Pfam" id="PF01609"/>
    </source>
</evidence>
<evidence type="ECO:0000259" key="2">
    <source>
        <dbReference type="Pfam" id="PF13340"/>
    </source>
</evidence>
<dbReference type="GO" id="GO:0006313">
    <property type="term" value="P:DNA transposition"/>
    <property type="evidence" value="ECO:0007669"/>
    <property type="project" value="InterPro"/>
</dbReference>
<dbReference type="Pfam" id="PF13340">
    <property type="entry name" value="DUF4096"/>
    <property type="match status" value="1"/>
</dbReference>
<dbReference type="NCBIfam" id="NF033580">
    <property type="entry name" value="transpos_IS5_3"/>
    <property type="match status" value="1"/>
</dbReference>
<proteinExistence type="predicted"/>
<dbReference type="Pfam" id="PF01609">
    <property type="entry name" value="DDE_Tnp_1"/>
    <property type="match status" value="1"/>
</dbReference>
<dbReference type="GO" id="GO:0003677">
    <property type="term" value="F:DNA binding"/>
    <property type="evidence" value="ECO:0007669"/>
    <property type="project" value="InterPro"/>
</dbReference>
<sequence length="279" mass="31496">MWSNENRGRYDRSKLRYPSDLTDDEWSLIAPLIPPARKGGAKRTVNLREVVNGLLYVLSTGCQWRALPKDLPPKSTVYGYFDLWDWNGTLMRVHHALYVQCRDAAGREASPTAAIIDSQSVKSAEKGGSRIDPSGYDAGKKIKGKKRHILVDTQGLLMHALVHPADIQDRDGGVLVMATLFGAFPFLLKLYADGGYQGTEFRRAVDRVIADVNVEIVKRSDQAKGFVLLPRRWVVERTFAWLGRCRRLAKDWECLSRKALAFLRLASIRLMLRKLCNPA</sequence>
<feature type="domain" description="Insertion element IS402-like" evidence="2">
    <location>
        <begin position="21"/>
        <end position="94"/>
    </location>
</feature>
<gene>
    <name evidence="3" type="ORF">FM996_16785</name>
</gene>
<dbReference type="EMBL" id="VJMF01000071">
    <property type="protein sequence ID" value="TRL30427.1"/>
    <property type="molecule type" value="Genomic_DNA"/>
</dbReference>
<evidence type="ECO:0000313" key="4">
    <source>
        <dbReference type="Proteomes" id="UP000316781"/>
    </source>
</evidence>
<comment type="caution">
    <text evidence="3">The sequence shown here is derived from an EMBL/GenBank/DDBJ whole genome shotgun (WGS) entry which is preliminary data.</text>
</comment>
<dbReference type="PANTHER" id="PTHR30007:SF0">
    <property type="entry name" value="TRANSPOSASE"/>
    <property type="match status" value="1"/>
</dbReference>
<reference evidence="3 4" key="1">
    <citation type="submission" date="2019-07" db="EMBL/GenBank/DDBJ databases">
        <title>Ln-dependent methylotrophs.</title>
        <authorList>
            <person name="Tani A."/>
        </authorList>
    </citation>
    <scope>NUCLEOTIDE SEQUENCE [LARGE SCALE GENOMIC DNA]</scope>
    <source>
        <strain evidence="3 4">SM89A</strain>
    </source>
</reference>
<evidence type="ECO:0000313" key="3">
    <source>
        <dbReference type="EMBL" id="TRL30427.1"/>
    </source>
</evidence>